<evidence type="ECO:0000256" key="4">
    <source>
        <dbReference type="ARBA" id="ARBA00022842"/>
    </source>
</evidence>
<dbReference type="PANTHER" id="PTHR46470:SF2">
    <property type="entry name" value="GLYCERALDEHYDE 3-PHOSPHATE PHOSPHATASE"/>
    <property type="match status" value="1"/>
</dbReference>
<dbReference type="OrthoDB" id="148966at2"/>
<evidence type="ECO:0000256" key="1">
    <source>
        <dbReference type="ARBA" id="ARBA00001946"/>
    </source>
</evidence>
<dbReference type="InterPro" id="IPR023214">
    <property type="entry name" value="HAD_sf"/>
</dbReference>
<accession>A0A2T3NBL7</accession>
<organism evidence="5 6">
    <name type="scientific">Photobacterium rosenbergii</name>
    <dbReference type="NCBI Taxonomy" id="294936"/>
    <lineage>
        <taxon>Bacteria</taxon>
        <taxon>Pseudomonadati</taxon>
        <taxon>Pseudomonadota</taxon>
        <taxon>Gammaproteobacteria</taxon>
        <taxon>Vibrionales</taxon>
        <taxon>Vibrionaceae</taxon>
        <taxon>Photobacterium</taxon>
    </lineage>
</organism>
<comment type="cofactor">
    <cofactor evidence="1">
        <name>Mg(2+)</name>
        <dbReference type="ChEBI" id="CHEBI:18420"/>
    </cofactor>
</comment>
<dbReference type="RefSeq" id="WP_107299369.1">
    <property type="nucleotide sequence ID" value="NZ_PYMB01000008.1"/>
</dbReference>
<dbReference type="GO" id="GO:0016791">
    <property type="term" value="F:phosphatase activity"/>
    <property type="evidence" value="ECO:0007669"/>
    <property type="project" value="TreeGrafter"/>
</dbReference>
<dbReference type="InterPro" id="IPR051400">
    <property type="entry name" value="HAD-like_hydrolase"/>
</dbReference>
<evidence type="ECO:0000256" key="2">
    <source>
        <dbReference type="ARBA" id="ARBA00022723"/>
    </source>
</evidence>
<protein>
    <submittedName>
        <fullName evidence="5">2-haloalkanoic acid dehalogenase</fullName>
    </submittedName>
</protein>
<dbReference type="PANTHER" id="PTHR46470">
    <property type="entry name" value="N-ACYLNEURAMINATE-9-PHOSPHATASE"/>
    <property type="match status" value="1"/>
</dbReference>
<dbReference type="Gene3D" id="1.10.150.520">
    <property type="match status" value="1"/>
</dbReference>
<gene>
    <name evidence="5" type="ORF">C9J01_17250</name>
</gene>
<dbReference type="GO" id="GO:0044281">
    <property type="term" value="P:small molecule metabolic process"/>
    <property type="evidence" value="ECO:0007669"/>
    <property type="project" value="UniProtKB-ARBA"/>
</dbReference>
<name>A0A2T3NBL7_9GAMM</name>
<dbReference type="GO" id="GO:0046872">
    <property type="term" value="F:metal ion binding"/>
    <property type="evidence" value="ECO:0007669"/>
    <property type="project" value="UniProtKB-KW"/>
</dbReference>
<sequence>MIIPSDTFWVFDLDDTLYKERDYQLSGFDAVANLVQKTFHVDVVDVIQSAQRGNCNVLDSVCSFLDAPSSVKESLLWCYRLHTPNICLDIAARDALDYVGLHSSGISILTDGRAFSQRSKVNALGLQDYSLYISEEWGETKPAPGRFQAIMDANPNICSFVYVGDNIKKDFVTPNQMGWVTIGLKDNGRNIHPQHLHNIEPHFLPTVWVDSLEEIKSFIC</sequence>
<evidence type="ECO:0000256" key="3">
    <source>
        <dbReference type="ARBA" id="ARBA00022801"/>
    </source>
</evidence>
<keyword evidence="2" id="KW-0479">Metal-binding</keyword>
<dbReference type="InterPro" id="IPR036412">
    <property type="entry name" value="HAD-like_sf"/>
</dbReference>
<comment type="caution">
    <text evidence="5">The sequence shown here is derived from an EMBL/GenBank/DDBJ whole genome shotgun (WGS) entry which is preliminary data.</text>
</comment>
<dbReference type="AlphaFoldDB" id="A0A2T3NBL7"/>
<dbReference type="EMBL" id="PYMB01000008">
    <property type="protein sequence ID" value="PSW11202.1"/>
    <property type="molecule type" value="Genomic_DNA"/>
</dbReference>
<keyword evidence="3" id="KW-0378">Hydrolase</keyword>
<dbReference type="SUPFAM" id="SSF56784">
    <property type="entry name" value="HAD-like"/>
    <property type="match status" value="1"/>
</dbReference>
<dbReference type="Proteomes" id="UP000241346">
    <property type="component" value="Unassembled WGS sequence"/>
</dbReference>
<keyword evidence="4" id="KW-0460">Magnesium</keyword>
<reference evidence="5 6" key="1">
    <citation type="submission" date="2018-03" db="EMBL/GenBank/DDBJ databases">
        <title>Whole genome sequencing of Histamine producing bacteria.</title>
        <authorList>
            <person name="Butler K."/>
        </authorList>
    </citation>
    <scope>NUCLEOTIDE SEQUENCE [LARGE SCALE GENOMIC DNA]</scope>
    <source>
        <strain evidence="5 6">DSM 19138</strain>
    </source>
</reference>
<dbReference type="Gene3D" id="3.40.50.1000">
    <property type="entry name" value="HAD superfamily/HAD-like"/>
    <property type="match status" value="1"/>
</dbReference>
<proteinExistence type="predicted"/>
<evidence type="ECO:0000313" key="6">
    <source>
        <dbReference type="Proteomes" id="UP000241346"/>
    </source>
</evidence>
<dbReference type="InterPro" id="IPR006439">
    <property type="entry name" value="HAD-SF_hydro_IA"/>
</dbReference>
<evidence type="ECO:0000313" key="5">
    <source>
        <dbReference type="EMBL" id="PSW11202.1"/>
    </source>
</evidence>
<dbReference type="NCBIfam" id="TIGR01549">
    <property type="entry name" value="HAD-SF-IA-v1"/>
    <property type="match status" value="1"/>
</dbReference>